<dbReference type="CDD" id="cd00732">
    <property type="entry name" value="CheW"/>
    <property type="match status" value="1"/>
</dbReference>
<dbReference type="GO" id="GO:0006935">
    <property type="term" value="P:chemotaxis"/>
    <property type="evidence" value="ECO:0007669"/>
    <property type="project" value="UniProtKB-KW"/>
</dbReference>
<evidence type="ECO:0000256" key="2">
    <source>
        <dbReference type="ARBA" id="ARBA00021483"/>
    </source>
</evidence>
<dbReference type="InterPro" id="IPR039315">
    <property type="entry name" value="CheW"/>
</dbReference>
<evidence type="ECO:0000256" key="1">
    <source>
        <dbReference type="ARBA" id="ARBA00004496"/>
    </source>
</evidence>
<reference evidence="6 7" key="1">
    <citation type="submission" date="2020-07" db="EMBL/GenBank/DDBJ databases">
        <title>Novel species isolated from subtropical streams in China.</title>
        <authorList>
            <person name="Lu H."/>
        </authorList>
    </citation>
    <scope>NUCLEOTIDE SEQUENCE [LARGE SCALE GENOMIC DNA]</scope>
    <source>
        <strain evidence="6 7">FT3S</strain>
    </source>
</reference>
<comment type="caution">
    <text evidence="6">The sequence shown here is derived from an EMBL/GenBank/DDBJ whole genome shotgun (WGS) entry which is preliminary data.</text>
</comment>
<dbReference type="EMBL" id="JACEZS010000021">
    <property type="protein sequence ID" value="MBA5607739.1"/>
    <property type="molecule type" value="Genomic_DNA"/>
</dbReference>
<dbReference type="Gene3D" id="2.30.30.40">
    <property type="entry name" value="SH3 Domains"/>
    <property type="match status" value="1"/>
</dbReference>
<name>A0A7W2EKU6_9BURK</name>
<feature type="domain" description="CheW-like" evidence="5">
    <location>
        <begin position="16"/>
        <end position="156"/>
    </location>
</feature>
<dbReference type="RefSeq" id="WP_182219944.1">
    <property type="nucleotide sequence ID" value="NZ_JACEZS010000021.1"/>
</dbReference>
<evidence type="ECO:0000256" key="3">
    <source>
        <dbReference type="ARBA" id="ARBA00022490"/>
    </source>
</evidence>
<keyword evidence="4" id="KW-0145">Chemotaxis</keyword>
<organism evidence="6 7">
    <name type="scientific">Rugamonas fusca</name>
    <dbReference type="NCBI Taxonomy" id="2758568"/>
    <lineage>
        <taxon>Bacteria</taxon>
        <taxon>Pseudomonadati</taxon>
        <taxon>Pseudomonadota</taxon>
        <taxon>Betaproteobacteria</taxon>
        <taxon>Burkholderiales</taxon>
        <taxon>Oxalobacteraceae</taxon>
        <taxon>Telluria group</taxon>
        <taxon>Rugamonas</taxon>
    </lineage>
</organism>
<dbReference type="GO" id="GO:0007165">
    <property type="term" value="P:signal transduction"/>
    <property type="evidence" value="ECO:0007669"/>
    <property type="project" value="InterPro"/>
</dbReference>
<dbReference type="PANTHER" id="PTHR22617">
    <property type="entry name" value="CHEMOTAXIS SENSOR HISTIDINE KINASE-RELATED"/>
    <property type="match status" value="1"/>
</dbReference>
<dbReference type="SUPFAM" id="SSF50341">
    <property type="entry name" value="CheW-like"/>
    <property type="match status" value="1"/>
</dbReference>
<dbReference type="Pfam" id="PF01584">
    <property type="entry name" value="CheW"/>
    <property type="match status" value="1"/>
</dbReference>
<accession>A0A7W2EKU6</accession>
<dbReference type="Gene3D" id="2.40.50.180">
    <property type="entry name" value="CheA-289, Domain 4"/>
    <property type="match status" value="1"/>
</dbReference>
<gene>
    <name evidence="6" type="ORF">H3H36_20495</name>
</gene>
<dbReference type="InterPro" id="IPR002545">
    <property type="entry name" value="CheW-lke_dom"/>
</dbReference>
<proteinExistence type="predicted"/>
<dbReference type="SMART" id="SM00260">
    <property type="entry name" value="CheW"/>
    <property type="match status" value="1"/>
</dbReference>
<evidence type="ECO:0000256" key="4">
    <source>
        <dbReference type="ARBA" id="ARBA00022500"/>
    </source>
</evidence>
<keyword evidence="3" id="KW-0963">Cytoplasm</keyword>
<comment type="subcellular location">
    <subcellularLocation>
        <location evidence="1">Cytoplasm</location>
    </subcellularLocation>
</comment>
<dbReference type="AlphaFoldDB" id="A0A7W2EKU6"/>
<dbReference type="InterPro" id="IPR036061">
    <property type="entry name" value="CheW-like_dom_sf"/>
</dbReference>
<dbReference type="Proteomes" id="UP000566711">
    <property type="component" value="Unassembled WGS sequence"/>
</dbReference>
<evidence type="ECO:0000313" key="7">
    <source>
        <dbReference type="Proteomes" id="UP000566711"/>
    </source>
</evidence>
<keyword evidence="7" id="KW-1185">Reference proteome</keyword>
<sequence length="164" mass="17294">MTTASHTPLAFDGEQPLEFLAFKIGQEEYGIDIQSVQELRGYDAVTRIANAPEHVKGVTNLRGVIVPIVDLRIKFGQPEPTYDALTVVVVVNHGGRAVGMVVDAVSDVISVIQAECKPAPAMGQSIDTDYTLAIATLGERLLALLDVGALLHGLFSGEAAALAA</sequence>
<evidence type="ECO:0000313" key="6">
    <source>
        <dbReference type="EMBL" id="MBA5607739.1"/>
    </source>
</evidence>
<evidence type="ECO:0000259" key="5">
    <source>
        <dbReference type="PROSITE" id="PS50851"/>
    </source>
</evidence>
<dbReference type="PANTHER" id="PTHR22617:SF45">
    <property type="entry name" value="CHEMOTAXIS PROTEIN CHEW"/>
    <property type="match status" value="1"/>
</dbReference>
<protein>
    <recommendedName>
        <fullName evidence="2">Chemotaxis protein CheW</fullName>
    </recommendedName>
</protein>
<dbReference type="GO" id="GO:0005829">
    <property type="term" value="C:cytosol"/>
    <property type="evidence" value="ECO:0007669"/>
    <property type="project" value="TreeGrafter"/>
</dbReference>
<dbReference type="FunFam" id="2.40.50.180:FF:000002">
    <property type="entry name" value="Chemotaxis protein CheW"/>
    <property type="match status" value="1"/>
</dbReference>
<dbReference type="PROSITE" id="PS50851">
    <property type="entry name" value="CHEW"/>
    <property type="match status" value="1"/>
</dbReference>